<dbReference type="GO" id="GO:0051782">
    <property type="term" value="P:negative regulation of cell division"/>
    <property type="evidence" value="ECO:0007669"/>
    <property type="project" value="TreeGrafter"/>
</dbReference>
<dbReference type="InterPro" id="IPR025669">
    <property type="entry name" value="AAA_dom"/>
</dbReference>
<dbReference type="Gene3D" id="3.40.50.2300">
    <property type="match status" value="1"/>
</dbReference>
<dbReference type="STRING" id="1112.A9D12_03025"/>
<accession>A0A192D861</accession>
<evidence type="ECO:0000256" key="1">
    <source>
        <dbReference type="ARBA" id="ARBA00022741"/>
    </source>
</evidence>
<evidence type="ECO:0000256" key="2">
    <source>
        <dbReference type="ARBA" id="ARBA00022840"/>
    </source>
</evidence>
<feature type="domain" description="AAA" evidence="3">
    <location>
        <begin position="147"/>
        <end position="303"/>
    </location>
</feature>
<dbReference type="AlphaFoldDB" id="A0A192D861"/>
<dbReference type="GO" id="GO:0005524">
    <property type="term" value="F:ATP binding"/>
    <property type="evidence" value="ECO:0007669"/>
    <property type="project" value="UniProtKB-KW"/>
</dbReference>
<evidence type="ECO:0000259" key="3">
    <source>
        <dbReference type="Pfam" id="PF13614"/>
    </source>
</evidence>
<dbReference type="InterPro" id="IPR050625">
    <property type="entry name" value="ParA/MinD_ATPase"/>
</dbReference>
<organism evidence="4 5">
    <name type="scientific">Erythrobacter neustonensis</name>
    <dbReference type="NCBI Taxonomy" id="1112"/>
    <lineage>
        <taxon>Bacteria</taxon>
        <taxon>Pseudomonadati</taxon>
        <taxon>Pseudomonadota</taxon>
        <taxon>Alphaproteobacteria</taxon>
        <taxon>Sphingomonadales</taxon>
        <taxon>Erythrobacteraceae</taxon>
        <taxon>Erythrobacter/Porphyrobacter group</taxon>
        <taxon>Erythrobacter</taxon>
    </lineage>
</organism>
<keyword evidence="1" id="KW-0547">Nucleotide-binding</keyword>
<dbReference type="Proteomes" id="UP000078263">
    <property type="component" value="Chromosome"/>
</dbReference>
<sequence length="391" mass="41156">MGDRLRQKAGTAPTGIRRELTVIAASRFLDATASAAATGLLADARLIPLELAEDLALAQVPHSGVVVVHVDPTVPASMRRVETLRSRNPELSVIVALEQTDLRLVRTLIRGGVVDAISLPFAEEELLQAVLAVAEQASDETRLAPLVAVVRPLGGGGATTLVTHLAAGFAAAGHSCCLIDLDLQLGRASEVMGMAPRRTITDLLEAGTAIDATLLDAVIQRHASGVGVISAPSDIFPIEAVNRDQLGRVLALVRGQYDFVFVDLPASLTNWSLSLLAQADEILLLTEQGLSSLRQAKRLLGLFEAVGIDDARVSVVVNRVQNKLFGAINVSDVEQALGKNILGVLRPEKNAIAVAQDQGLLLHETSGKSGYCADVAALVQKVCNRIGTSPS</sequence>
<keyword evidence="5" id="KW-1185">Reference proteome</keyword>
<dbReference type="PANTHER" id="PTHR43384:SF6">
    <property type="entry name" value="SEPTUM SITE-DETERMINING PROTEIN MIND HOMOLOG, CHLOROPLASTIC"/>
    <property type="match status" value="1"/>
</dbReference>
<dbReference type="Pfam" id="PF13614">
    <property type="entry name" value="AAA_31"/>
    <property type="match status" value="1"/>
</dbReference>
<dbReference type="GO" id="GO:0016887">
    <property type="term" value="F:ATP hydrolysis activity"/>
    <property type="evidence" value="ECO:0007669"/>
    <property type="project" value="TreeGrafter"/>
</dbReference>
<dbReference type="PANTHER" id="PTHR43384">
    <property type="entry name" value="SEPTUM SITE-DETERMINING PROTEIN MIND HOMOLOG, CHLOROPLASTIC-RELATED"/>
    <property type="match status" value="1"/>
</dbReference>
<protein>
    <recommendedName>
        <fullName evidence="3">AAA domain-containing protein</fullName>
    </recommendedName>
</protein>
<dbReference type="EMBL" id="CP016033">
    <property type="protein sequence ID" value="ANK14052.1"/>
    <property type="molecule type" value="Genomic_DNA"/>
</dbReference>
<dbReference type="SUPFAM" id="SSF52540">
    <property type="entry name" value="P-loop containing nucleoside triphosphate hydrolases"/>
    <property type="match status" value="1"/>
</dbReference>
<gene>
    <name evidence="4" type="ORF">A9D12_03025</name>
</gene>
<dbReference type="Gene3D" id="3.40.50.300">
    <property type="entry name" value="P-loop containing nucleotide triphosphate hydrolases"/>
    <property type="match status" value="1"/>
</dbReference>
<evidence type="ECO:0000313" key="4">
    <source>
        <dbReference type="EMBL" id="ANK14052.1"/>
    </source>
</evidence>
<reference evidence="4 5" key="1">
    <citation type="submission" date="2016-05" db="EMBL/GenBank/DDBJ databases">
        <title>Compelete Genome Sequence of Bacteriochlorophyll-Synthesizing Bacterium Porphyrobacter neustonensis DSM 9434.</title>
        <authorList>
            <person name="Shi X.-L."/>
            <person name="Wu Y.-H."/>
            <person name="Cheng H."/>
            <person name="Xu L."/>
            <person name="Zhang X.-Q."/>
            <person name="Wang C.-S."/>
            <person name="Xu X.-W."/>
        </authorList>
    </citation>
    <scope>NUCLEOTIDE SEQUENCE [LARGE SCALE GENOMIC DNA]</scope>
    <source>
        <strain evidence="4 5">DSM 9434</strain>
    </source>
</reference>
<name>A0A192D861_9SPHN</name>
<dbReference type="GO" id="GO:0005829">
    <property type="term" value="C:cytosol"/>
    <property type="evidence" value="ECO:0007669"/>
    <property type="project" value="TreeGrafter"/>
</dbReference>
<dbReference type="InterPro" id="IPR027417">
    <property type="entry name" value="P-loop_NTPase"/>
</dbReference>
<dbReference type="KEGG" id="pns:A9D12_03025"/>
<dbReference type="GO" id="GO:0009898">
    <property type="term" value="C:cytoplasmic side of plasma membrane"/>
    <property type="evidence" value="ECO:0007669"/>
    <property type="project" value="TreeGrafter"/>
</dbReference>
<evidence type="ECO:0000313" key="5">
    <source>
        <dbReference type="Proteomes" id="UP000078263"/>
    </source>
</evidence>
<proteinExistence type="predicted"/>
<keyword evidence="2" id="KW-0067">ATP-binding</keyword>